<dbReference type="Proteomes" id="UP001432027">
    <property type="component" value="Unassembled WGS sequence"/>
</dbReference>
<evidence type="ECO:0000256" key="1">
    <source>
        <dbReference type="SAM" id="MobiDB-lite"/>
    </source>
</evidence>
<keyword evidence="4" id="KW-1185">Reference proteome</keyword>
<dbReference type="Pfam" id="PF10326">
    <property type="entry name" value="7TM_GPCR_Str"/>
    <property type="match status" value="2"/>
</dbReference>
<feature type="transmembrane region" description="Helical" evidence="2">
    <location>
        <begin position="46"/>
        <end position="65"/>
    </location>
</feature>
<feature type="region of interest" description="Disordered" evidence="1">
    <location>
        <begin position="344"/>
        <end position="367"/>
    </location>
</feature>
<keyword evidence="2" id="KW-1133">Transmembrane helix</keyword>
<reference evidence="3" key="1">
    <citation type="submission" date="2023-10" db="EMBL/GenBank/DDBJ databases">
        <title>Genome assembly of Pristionchus species.</title>
        <authorList>
            <person name="Yoshida K."/>
            <person name="Sommer R.J."/>
        </authorList>
    </citation>
    <scope>NUCLEOTIDE SEQUENCE</scope>
    <source>
        <strain evidence="3">RS0144</strain>
    </source>
</reference>
<organism evidence="3 4">
    <name type="scientific">Pristionchus entomophagus</name>
    <dbReference type="NCBI Taxonomy" id="358040"/>
    <lineage>
        <taxon>Eukaryota</taxon>
        <taxon>Metazoa</taxon>
        <taxon>Ecdysozoa</taxon>
        <taxon>Nematoda</taxon>
        <taxon>Chromadorea</taxon>
        <taxon>Rhabditida</taxon>
        <taxon>Rhabditina</taxon>
        <taxon>Diplogasteromorpha</taxon>
        <taxon>Diplogasteroidea</taxon>
        <taxon>Neodiplogasteridae</taxon>
        <taxon>Pristionchus</taxon>
    </lineage>
</organism>
<feature type="non-terminal residue" evidence="3">
    <location>
        <position position="367"/>
    </location>
</feature>
<keyword evidence="2" id="KW-0812">Transmembrane</keyword>
<feature type="compositionally biased region" description="Basic and acidic residues" evidence="1">
    <location>
        <begin position="346"/>
        <end position="367"/>
    </location>
</feature>
<feature type="transmembrane region" description="Helical" evidence="2">
    <location>
        <begin position="127"/>
        <end position="149"/>
    </location>
</feature>
<evidence type="ECO:0008006" key="5">
    <source>
        <dbReference type="Google" id="ProtNLM"/>
    </source>
</evidence>
<dbReference type="PANTHER" id="PTHR22943">
    <property type="entry name" value="7-TRANSMEMBRANE DOMAIN RECEPTOR C.ELEGANS"/>
    <property type="match status" value="1"/>
</dbReference>
<feature type="non-terminal residue" evidence="3">
    <location>
        <position position="1"/>
    </location>
</feature>
<evidence type="ECO:0000313" key="4">
    <source>
        <dbReference type="Proteomes" id="UP001432027"/>
    </source>
</evidence>
<dbReference type="AlphaFoldDB" id="A0AAV5SKG7"/>
<gene>
    <name evidence="3" type="ORF">PENTCL1PPCAC_5906</name>
</gene>
<feature type="transmembrane region" description="Helical" evidence="2">
    <location>
        <begin position="6"/>
        <end position="26"/>
    </location>
</feature>
<protein>
    <recommendedName>
        <fullName evidence="5">G protein-coupled receptor</fullName>
    </recommendedName>
</protein>
<evidence type="ECO:0000256" key="2">
    <source>
        <dbReference type="SAM" id="Phobius"/>
    </source>
</evidence>
<name>A0AAV5SKG7_9BILA</name>
<keyword evidence="2" id="KW-0472">Membrane</keyword>
<feature type="transmembrane region" description="Helical" evidence="2">
    <location>
        <begin position="248"/>
        <end position="275"/>
    </location>
</feature>
<dbReference type="SUPFAM" id="SSF81321">
    <property type="entry name" value="Family A G protein-coupled receptor-like"/>
    <property type="match status" value="1"/>
</dbReference>
<dbReference type="InterPro" id="IPR019428">
    <property type="entry name" value="7TM_GPCR_serpentine_rcpt_Str"/>
</dbReference>
<accession>A0AAV5SKG7</accession>
<dbReference type="EMBL" id="BTSX01000002">
    <property type="protein sequence ID" value="GMS83731.1"/>
    <property type="molecule type" value="Genomic_DNA"/>
</dbReference>
<feature type="transmembrane region" description="Helical" evidence="2">
    <location>
        <begin position="201"/>
        <end position="228"/>
    </location>
</feature>
<feature type="transmembrane region" description="Helical" evidence="2">
    <location>
        <begin position="295"/>
        <end position="317"/>
    </location>
</feature>
<sequence>QIINLTHWLSIVLFVLAVVLNLVLIYAITRHSSIHAGGYYKHTQRALAYTNIIVAGIIMVCRPAIHLHGGVFFMGGHLRFLPFSFTLGVILIYSYIAIYVQKTIAQGTIMMFRVWSMSRRLSSFPEYYLLLIPIIAFSIALPPTIYHMIEVFPSEETQDICLVKDYRGICTETIGHAVRRHLAPDSGFLVSPLQLNDWHNYALTVSLILMLLLMVASGVVVLVGSVWIMKQAGESHDIKLHRQLARALLLQSFILQLSLSCKLTLFFQIAVPAVLMQLPMMVGLIGSLLKGKMDLLLMSIPILNSLYTCIDPLVIIISVKSYRRGLAGVLHIPLSQGSSAVAPLTHEQKTGRPEESQRRLSAEPHEH</sequence>
<evidence type="ECO:0000313" key="3">
    <source>
        <dbReference type="EMBL" id="GMS83731.1"/>
    </source>
</evidence>
<feature type="transmembrane region" description="Helical" evidence="2">
    <location>
        <begin position="80"/>
        <end position="100"/>
    </location>
</feature>
<dbReference type="PANTHER" id="PTHR22943:SF248">
    <property type="entry name" value="SEVEN TM RECEPTOR"/>
    <property type="match status" value="1"/>
</dbReference>
<proteinExistence type="predicted"/>
<comment type="caution">
    <text evidence="3">The sequence shown here is derived from an EMBL/GenBank/DDBJ whole genome shotgun (WGS) entry which is preliminary data.</text>
</comment>